<dbReference type="InterPro" id="IPR051651">
    <property type="entry name" value="DMTF1_DNA-bind_reg"/>
</dbReference>
<accession>A0A139IAK4</accession>
<sequence length="265" mass="30368">MGTRLGSIGCILFRPSIRHGQIGLHRLALQKQCSFTASTNDWERFQQWTEEEDRVVVQQSEKGSTTRDISSLLRNRSVSAVVNRRRMLAIKGLLTKYTPRNEFTPDEDSRLLAARSQGLSYTFIGTLLPHRQKTSLYRRVAMLTTSSSRKRRARSWSAEEDALLLDLVKWSPTRWKDIADRLSGRSIQSMRARYRLLVGYTKRSKFNGVSQCSIAINLGRSLISVQNQIPRWQASNGDRKSPPPWTQEEKSSRQQCAAKVQAERI</sequence>
<keyword evidence="8" id="KW-1185">Reference proteome</keyword>
<dbReference type="PANTHER" id="PTHR46380">
    <property type="entry name" value="CYCLIN-D-BINDING MYB-LIKE TRANSCRIPTION FACTOR 1"/>
    <property type="match status" value="1"/>
</dbReference>
<name>A0A139IAK4_9PEZI</name>
<dbReference type="AlphaFoldDB" id="A0A139IAK4"/>
<evidence type="ECO:0000313" key="7">
    <source>
        <dbReference type="EMBL" id="KXT11679.1"/>
    </source>
</evidence>
<evidence type="ECO:0000256" key="3">
    <source>
        <dbReference type="ARBA" id="ARBA00023242"/>
    </source>
</evidence>
<dbReference type="PROSITE" id="PS51294">
    <property type="entry name" value="HTH_MYB"/>
    <property type="match status" value="1"/>
</dbReference>
<dbReference type="Pfam" id="PF00249">
    <property type="entry name" value="Myb_DNA-binding"/>
    <property type="match status" value="1"/>
</dbReference>
<dbReference type="EMBL" id="LFZO01000187">
    <property type="protein sequence ID" value="KXT11679.1"/>
    <property type="molecule type" value="Genomic_DNA"/>
</dbReference>
<evidence type="ECO:0000259" key="5">
    <source>
        <dbReference type="PROSITE" id="PS50090"/>
    </source>
</evidence>
<dbReference type="SUPFAM" id="SSF46689">
    <property type="entry name" value="Homeodomain-like"/>
    <property type="match status" value="1"/>
</dbReference>
<dbReference type="InterPro" id="IPR001005">
    <property type="entry name" value="SANT/Myb"/>
</dbReference>
<dbReference type="PANTHER" id="PTHR46380:SF2">
    <property type="entry name" value="CYCLIN-D-BINDING MYB-LIKE TRANSCRIPTION FACTOR 1"/>
    <property type="match status" value="1"/>
</dbReference>
<dbReference type="GO" id="GO:0000976">
    <property type="term" value="F:transcription cis-regulatory region binding"/>
    <property type="evidence" value="ECO:0007669"/>
    <property type="project" value="TreeGrafter"/>
</dbReference>
<dbReference type="PROSITE" id="PS50090">
    <property type="entry name" value="MYB_LIKE"/>
    <property type="match status" value="1"/>
</dbReference>
<comment type="caution">
    <text evidence="7">The sequence shown here is derived from an EMBL/GenBank/DDBJ whole genome shotgun (WGS) entry which is preliminary data.</text>
</comment>
<evidence type="ECO:0000256" key="4">
    <source>
        <dbReference type="SAM" id="MobiDB-lite"/>
    </source>
</evidence>
<gene>
    <name evidence="7" type="ORF">AC579_7048</name>
</gene>
<dbReference type="GO" id="GO:0003700">
    <property type="term" value="F:DNA-binding transcription factor activity"/>
    <property type="evidence" value="ECO:0007669"/>
    <property type="project" value="TreeGrafter"/>
</dbReference>
<keyword evidence="2" id="KW-0238">DNA-binding</keyword>
<dbReference type="GO" id="GO:0005634">
    <property type="term" value="C:nucleus"/>
    <property type="evidence" value="ECO:0007669"/>
    <property type="project" value="UniProtKB-SubCell"/>
</dbReference>
<dbReference type="SMART" id="SM00717">
    <property type="entry name" value="SANT"/>
    <property type="match status" value="3"/>
</dbReference>
<protein>
    <recommendedName>
        <fullName evidence="9">Myb-like domain-containing protein</fullName>
    </recommendedName>
</protein>
<feature type="domain" description="Myb-like" evidence="5">
    <location>
        <begin position="148"/>
        <end position="198"/>
    </location>
</feature>
<dbReference type="CDD" id="cd00167">
    <property type="entry name" value="SANT"/>
    <property type="match status" value="1"/>
</dbReference>
<evidence type="ECO:0008006" key="9">
    <source>
        <dbReference type="Google" id="ProtNLM"/>
    </source>
</evidence>
<dbReference type="Gene3D" id="1.10.10.60">
    <property type="entry name" value="Homeodomain-like"/>
    <property type="match status" value="1"/>
</dbReference>
<evidence type="ECO:0000313" key="8">
    <source>
        <dbReference type="Proteomes" id="UP000073492"/>
    </source>
</evidence>
<feature type="compositionally biased region" description="Basic and acidic residues" evidence="4">
    <location>
        <begin position="237"/>
        <end position="252"/>
    </location>
</feature>
<feature type="region of interest" description="Disordered" evidence="4">
    <location>
        <begin position="232"/>
        <end position="265"/>
    </location>
</feature>
<evidence type="ECO:0000259" key="6">
    <source>
        <dbReference type="PROSITE" id="PS51294"/>
    </source>
</evidence>
<evidence type="ECO:0000256" key="2">
    <source>
        <dbReference type="ARBA" id="ARBA00023125"/>
    </source>
</evidence>
<keyword evidence="3" id="KW-0539">Nucleus</keyword>
<reference evidence="7 8" key="1">
    <citation type="submission" date="2015-07" db="EMBL/GenBank/DDBJ databases">
        <title>Comparative genomics of the Sigatoka disease complex on banana suggests a link between parallel evolutionary changes in Pseudocercospora fijiensis and Pseudocercospora eumusae and increased virulence on the banana host.</title>
        <authorList>
            <person name="Chang T.-C."/>
            <person name="Salvucci A."/>
            <person name="Crous P.W."/>
            <person name="Stergiopoulos I."/>
        </authorList>
    </citation>
    <scope>NUCLEOTIDE SEQUENCE [LARGE SCALE GENOMIC DNA]</scope>
    <source>
        <strain evidence="7 8">CBS 116634</strain>
    </source>
</reference>
<feature type="domain" description="HTH myb-type" evidence="6">
    <location>
        <begin position="148"/>
        <end position="202"/>
    </location>
</feature>
<evidence type="ECO:0000256" key="1">
    <source>
        <dbReference type="ARBA" id="ARBA00004123"/>
    </source>
</evidence>
<dbReference type="InterPro" id="IPR017930">
    <property type="entry name" value="Myb_dom"/>
</dbReference>
<comment type="subcellular location">
    <subcellularLocation>
        <location evidence="1">Nucleus</location>
    </subcellularLocation>
</comment>
<organism evidence="7 8">
    <name type="scientific">Pseudocercospora musae</name>
    <dbReference type="NCBI Taxonomy" id="113226"/>
    <lineage>
        <taxon>Eukaryota</taxon>
        <taxon>Fungi</taxon>
        <taxon>Dikarya</taxon>
        <taxon>Ascomycota</taxon>
        <taxon>Pezizomycotina</taxon>
        <taxon>Dothideomycetes</taxon>
        <taxon>Dothideomycetidae</taxon>
        <taxon>Mycosphaerellales</taxon>
        <taxon>Mycosphaerellaceae</taxon>
        <taxon>Pseudocercospora</taxon>
    </lineage>
</organism>
<proteinExistence type="predicted"/>
<dbReference type="Proteomes" id="UP000073492">
    <property type="component" value="Unassembled WGS sequence"/>
</dbReference>
<dbReference type="InterPro" id="IPR009057">
    <property type="entry name" value="Homeodomain-like_sf"/>
</dbReference>